<dbReference type="PANTHER" id="PTHR37984">
    <property type="entry name" value="PROTEIN CBG26694"/>
    <property type="match status" value="1"/>
</dbReference>
<evidence type="ECO:0000256" key="9">
    <source>
        <dbReference type="ARBA" id="ARBA00022801"/>
    </source>
</evidence>
<keyword evidence="13" id="KW-0239">DNA-directed DNA polymerase</keyword>
<dbReference type="Gene3D" id="1.10.510.10">
    <property type="entry name" value="Transferase(Phosphotransferase) domain 1"/>
    <property type="match status" value="1"/>
</dbReference>
<dbReference type="GO" id="GO:0005524">
    <property type="term" value="F:ATP binding"/>
    <property type="evidence" value="ECO:0007669"/>
    <property type="project" value="InterPro"/>
</dbReference>
<dbReference type="Pfam" id="PF00098">
    <property type="entry name" value="zf-CCHC"/>
    <property type="match status" value="2"/>
</dbReference>
<dbReference type="InterPro" id="IPR012337">
    <property type="entry name" value="RNaseH-like_sf"/>
</dbReference>
<gene>
    <name evidence="22" type="ORF">OSB04_025651</name>
</gene>
<dbReference type="GO" id="GO:0003964">
    <property type="term" value="F:RNA-directed DNA polymerase activity"/>
    <property type="evidence" value="ECO:0007669"/>
    <property type="project" value="UniProtKB-KW"/>
</dbReference>
<evidence type="ECO:0000313" key="22">
    <source>
        <dbReference type="EMBL" id="KAJ9545944.1"/>
    </source>
</evidence>
<evidence type="ECO:0000256" key="17">
    <source>
        <dbReference type="SAM" id="MobiDB-lite"/>
    </source>
</evidence>
<dbReference type="InterPro" id="IPR011009">
    <property type="entry name" value="Kinase-like_dom_sf"/>
</dbReference>
<dbReference type="Gene3D" id="3.30.200.20">
    <property type="entry name" value="Phosphorylase Kinase, domain 1"/>
    <property type="match status" value="1"/>
</dbReference>
<dbReference type="PROSITE" id="PS50158">
    <property type="entry name" value="ZF_CCHC"/>
    <property type="match status" value="2"/>
</dbReference>
<dbReference type="InterPro" id="IPR001878">
    <property type="entry name" value="Znf_CCHC"/>
</dbReference>
<evidence type="ECO:0000259" key="21">
    <source>
        <dbReference type="PROSITE" id="PS50994"/>
    </source>
</evidence>
<dbReference type="SUPFAM" id="SSF56112">
    <property type="entry name" value="Protein kinase-like (PK-like)"/>
    <property type="match status" value="1"/>
</dbReference>
<dbReference type="GO" id="GO:0004519">
    <property type="term" value="F:endonuclease activity"/>
    <property type="evidence" value="ECO:0007669"/>
    <property type="project" value="UniProtKB-KW"/>
</dbReference>
<dbReference type="GO" id="GO:0008270">
    <property type="term" value="F:zinc ion binding"/>
    <property type="evidence" value="ECO:0007669"/>
    <property type="project" value="UniProtKB-KW"/>
</dbReference>
<dbReference type="EC" id="2.7.7.49" evidence="1"/>
<evidence type="ECO:0000256" key="14">
    <source>
        <dbReference type="ARBA" id="ARBA00023125"/>
    </source>
</evidence>
<dbReference type="GO" id="GO:0006310">
    <property type="term" value="P:DNA recombination"/>
    <property type="evidence" value="ECO:0007669"/>
    <property type="project" value="UniProtKB-KW"/>
</dbReference>
<feature type="compositionally biased region" description="Gly residues" evidence="17">
    <location>
        <begin position="1830"/>
        <end position="1841"/>
    </location>
</feature>
<dbReference type="Pfam" id="PF03732">
    <property type="entry name" value="Retrotrans_gag"/>
    <property type="match status" value="1"/>
</dbReference>
<feature type="compositionally biased region" description="Polar residues" evidence="17">
    <location>
        <begin position="1891"/>
        <end position="1902"/>
    </location>
</feature>
<feature type="region of interest" description="Disordered" evidence="17">
    <location>
        <begin position="339"/>
        <end position="366"/>
    </location>
</feature>
<reference evidence="22" key="1">
    <citation type="submission" date="2023-03" db="EMBL/GenBank/DDBJ databases">
        <title>Chromosome-scale reference genome and RAD-based genetic map of yellow starthistle (Centaurea solstitialis) reveal putative structural variation and QTLs associated with invader traits.</title>
        <authorList>
            <person name="Reatini B."/>
            <person name="Cang F.A."/>
            <person name="Jiang Q."/>
            <person name="Mckibben M.T.W."/>
            <person name="Barker M.S."/>
            <person name="Rieseberg L.H."/>
            <person name="Dlugosch K.M."/>
        </authorList>
    </citation>
    <scope>NUCLEOTIDE SEQUENCE</scope>
    <source>
        <strain evidence="22">CAN-66</strain>
        <tissue evidence="22">Leaf</tissue>
    </source>
</reference>
<keyword evidence="16" id="KW-0863">Zinc-finger</keyword>
<sequence length="1902" mass="217405">MNTRRITRNNEDNNTSPRQEQQESPEEIDIATEISRGIQESLPSIIAQIQTAMNQNSEHGGVVENQARTEANNGQTNGCDYKAFTNASPSTFEGKDGPIAAMNWLDDMESCFQTCQCAPTQQVRFASTKLKLNALHWWKTIQSMKGIAEAAAMPWEEFKDLIYKRYCSNTLMKIMEEDFVKLEQGSKSVEDYVETFIEKSRFATYLVATETRKVNRFLLGLRKDLRRFVNMSQPKTFQEVVELAILAEKDCYIPNNSKVGERRKFEGRNFGSRFKKPRNEGIRTFNIPNCPKCHKHHNGECMMGTKVCYQCGQPGHIVINCPGKRSCYNCGSTGHLANNCPKPKDGQSKRAMAGSSGSKSEPGKAKGRVFQLTAEDTKRIPDVVTGMFLINQQPAKVLFDSGADKSIVSTKFCTKLNRIPKKLVQAIEIETAEGNITKVDKAYNCSIDIDGNYFSIKLLPMLLNAFDIIVGMDWLSKNQAHIVCHKKMVKVKNKDGKTLTIYSSHKEYPFNLISVLKARKCIRKGCETYLAYVVDAKKEKKGVEEVPIVCDYLEVFPDDLPGLPPDRQVVFHIDLVSGAVPIARTPYRLAPTEMQELMSQLQELLDKGFIRPSSSPWGAPVLFVKKKKRDNENLQGASYFSKIDLRSGYHQLKVQKEDIPKTAFRTRYGHYEFLVMPFGLTNAPAVFMDLMNRVCKPYLDKFIIVFIDDILIYSKSQEEHEQHLRMTLELLKQEKLYAKFSKCEFWIREVQFLGHVINEKGIMVDPNKIECITKWKTPQSVIEIRSFLGLAGYYRKFIQDFSKIAIPLTSLTKKANKFEWGSSQEKAFQTLKDKLSSAPILGLPEGVEDFVVYSDASKQGLGCVLMQRNKVIAFASRQLRIHETNYPIHDLELAAVVFALKIWRHYLYGTKCILYTDHKSLKYLFDQKELNMRQRRWMELLKDYDCEIKYHPGKANVVADALSRKGIVKIGVLQMITTPSILEQIRQEQQEALKDDNQKGERITGQVKLLETDTEEIKRFRGRIWIPKIGKCREIILEEAHKSKYSIHPGGNKMYKDLKTLYWWPGMKRSIANYVEKCLTCLKVKIEHQRPYGQLQSLDIPVWKWEDITMDFVTKLPRTLKGSDAIWVIVDRLTKTAHFLPIKETYALKKLAKIYINEIVSRHGVPLSIVSDRDRRFTSNFWQSFQKELGSRIKMSTSYHPQTDGQSERTIQTLEDMLRACAIDLKGNWDSHLPLIEFAYNNSYHSSIQAAPFEVLYGRKCRTPVCWMEVGRKQLAGPEIIQQTADKVTQIRERLKVAQDRQKSYADKRRKPIDFQVDDKVLLKVSPWKGVLRFGKKGKLRPRYIGPYKITKKIGAVAYQLELPEELKSIHNTFHVSNLKKCRAKEDIVIPVEEITVDDKLMFVESPIAITERKVKKLRNKEVSLVLVQWDCSHGIEATWEWKADPKNLNAKLLIEDMEMNWVLLSYLGEPDSCRDLIKGSMSIQMHEMFPITAIREIKILKKLQHENVIKLKEIVTSPGPEVDEHGKSGGHKYKGSIYMVFEYMDHDLTGLADRPGLRFTIPQIKCYMKQLLTGLHYCHVNQVLHRDIKGSNLLIDNEGNLKLADFGLARSYSSDHKGNLTNRVITLWYRPPELLLGATKYGPSVDMWSVGCIFAELLHGKPILTGKNEPEQLNKIFELCGSPDEINWPGVSRIPWYSKFKPSRQMKRRVREVFRHFDRNALELLEKMLTLDPSQRISAKDALDAEYFWTDPLPCDPKSLPKYESSHEFQTKKKRQQQRQNEEMAKRQKLQHPQQHARLPPVQHSGQAQAQPQHWAGHNNHPMGNTDRTGGGQGGVGFSGGPYPPQPRAASASGPRGASGGYGVGPPNYSQGVQYGGGSGAAARGPNVAGNRNQPYSWQQQ</sequence>
<dbReference type="SUPFAM" id="SSF53098">
    <property type="entry name" value="Ribonuclease H-like"/>
    <property type="match status" value="1"/>
</dbReference>
<dbReference type="InterPro" id="IPR056924">
    <property type="entry name" value="SH3_Tf2-1"/>
</dbReference>
<feature type="region of interest" description="Disordered" evidence="17">
    <location>
        <begin position="1760"/>
        <end position="1902"/>
    </location>
</feature>
<evidence type="ECO:0000256" key="10">
    <source>
        <dbReference type="ARBA" id="ARBA00022842"/>
    </source>
</evidence>
<dbReference type="FunFam" id="3.30.420.10:FF:000032">
    <property type="entry name" value="Retrovirus-related Pol polyprotein from transposon 297-like Protein"/>
    <property type="match status" value="1"/>
</dbReference>
<evidence type="ECO:0000256" key="16">
    <source>
        <dbReference type="PROSITE-ProRule" id="PRU00047"/>
    </source>
</evidence>
<keyword evidence="11" id="KW-0229">DNA integration</keyword>
<evidence type="ECO:0000259" key="19">
    <source>
        <dbReference type="PROSITE" id="PS50158"/>
    </source>
</evidence>
<evidence type="ECO:0000256" key="6">
    <source>
        <dbReference type="ARBA" id="ARBA00022723"/>
    </source>
</evidence>
<dbReference type="InterPro" id="IPR043128">
    <property type="entry name" value="Rev_trsase/Diguanyl_cyclase"/>
</dbReference>
<dbReference type="Pfam" id="PF00069">
    <property type="entry name" value="Pkinase"/>
    <property type="match status" value="1"/>
</dbReference>
<dbReference type="GO" id="GO:0015074">
    <property type="term" value="P:DNA integration"/>
    <property type="evidence" value="ECO:0007669"/>
    <property type="project" value="UniProtKB-KW"/>
</dbReference>
<keyword evidence="7" id="KW-0064">Aspartyl protease</keyword>
<keyword evidence="14" id="KW-0238">DNA-binding</keyword>
<dbReference type="GO" id="GO:0003677">
    <property type="term" value="F:DNA binding"/>
    <property type="evidence" value="ECO:0007669"/>
    <property type="project" value="UniProtKB-KW"/>
</dbReference>
<keyword evidence="16" id="KW-0862">Zinc</keyword>
<dbReference type="GO" id="GO:0004190">
    <property type="term" value="F:aspartic-type endopeptidase activity"/>
    <property type="evidence" value="ECO:0007669"/>
    <property type="project" value="UniProtKB-KW"/>
</dbReference>
<dbReference type="EMBL" id="JARYMX010000006">
    <property type="protein sequence ID" value="KAJ9545944.1"/>
    <property type="molecule type" value="Genomic_DNA"/>
</dbReference>
<dbReference type="SUPFAM" id="SSF57756">
    <property type="entry name" value="Retrovirus zinc finger-like domains"/>
    <property type="match status" value="1"/>
</dbReference>
<dbReference type="CDD" id="cd07840">
    <property type="entry name" value="STKc_CDK9_like"/>
    <property type="match status" value="1"/>
</dbReference>
<evidence type="ECO:0000256" key="11">
    <source>
        <dbReference type="ARBA" id="ARBA00022908"/>
    </source>
</evidence>
<keyword evidence="12" id="KW-0695">RNA-directed DNA polymerase</keyword>
<evidence type="ECO:0000256" key="2">
    <source>
        <dbReference type="ARBA" id="ARBA00022670"/>
    </source>
</evidence>
<dbReference type="PROSITE" id="PS50878">
    <property type="entry name" value="RT_POL"/>
    <property type="match status" value="1"/>
</dbReference>
<evidence type="ECO:0000256" key="5">
    <source>
        <dbReference type="ARBA" id="ARBA00022722"/>
    </source>
</evidence>
<keyword evidence="10" id="KW-0460">Magnesium</keyword>
<dbReference type="InterPro" id="IPR036397">
    <property type="entry name" value="RNaseH_sf"/>
</dbReference>
<evidence type="ECO:0000256" key="13">
    <source>
        <dbReference type="ARBA" id="ARBA00022932"/>
    </source>
</evidence>
<keyword evidence="23" id="KW-1185">Reference proteome</keyword>
<dbReference type="InterPro" id="IPR008271">
    <property type="entry name" value="Ser/Thr_kinase_AS"/>
</dbReference>
<dbReference type="FunFam" id="3.30.70.270:FF:000020">
    <property type="entry name" value="Transposon Tf2-6 polyprotein-like Protein"/>
    <property type="match status" value="1"/>
</dbReference>
<dbReference type="Proteomes" id="UP001172457">
    <property type="component" value="Chromosome 6"/>
</dbReference>
<feature type="domain" description="CCHC-type" evidence="19">
    <location>
        <begin position="308"/>
        <end position="322"/>
    </location>
</feature>
<evidence type="ECO:0000256" key="3">
    <source>
        <dbReference type="ARBA" id="ARBA00022679"/>
    </source>
</evidence>
<dbReference type="FunFam" id="3.10.20.370:FF:000001">
    <property type="entry name" value="Retrovirus-related Pol polyprotein from transposon 17.6-like protein"/>
    <property type="match status" value="1"/>
</dbReference>
<feature type="domain" description="Protein kinase" evidence="18">
    <location>
        <begin position="1412"/>
        <end position="1749"/>
    </location>
</feature>
<keyword evidence="6" id="KW-0479">Metal-binding</keyword>
<dbReference type="FunFam" id="1.10.510.10:FF:000273">
    <property type="entry name" value="Cyclin-dependent kinase C-2"/>
    <property type="match status" value="1"/>
</dbReference>
<dbReference type="Pfam" id="PF24626">
    <property type="entry name" value="SH3_Tf2-1"/>
    <property type="match status" value="1"/>
</dbReference>
<dbReference type="PROSITE" id="PS00141">
    <property type="entry name" value="ASP_PROTEASE"/>
    <property type="match status" value="1"/>
</dbReference>
<name>A0AA38WDA4_9ASTR</name>
<keyword evidence="8" id="KW-0255">Endonuclease</keyword>
<comment type="caution">
    <text evidence="22">The sequence shown here is derived from an EMBL/GenBank/DDBJ whole genome shotgun (WGS) entry which is preliminary data.</text>
</comment>
<dbReference type="FunFam" id="3.10.10.10:FF:000007">
    <property type="entry name" value="Retrovirus-related Pol polyprotein from transposon 17.6-like Protein"/>
    <property type="match status" value="1"/>
</dbReference>
<dbReference type="Gene3D" id="3.30.70.270">
    <property type="match status" value="2"/>
</dbReference>
<dbReference type="PROSITE" id="PS50994">
    <property type="entry name" value="INTEGRASE"/>
    <property type="match status" value="1"/>
</dbReference>
<evidence type="ECO:0000256" key="4">
    <source>
        <dbReference type="ARBA" id="ARBA00022695"/>
    </source>
</evidence>
<dbReference type="SUPFAM" id="SSF56672">
    <property type="entry name" value="DNA/RNA polymerases"/>
    <property type="match status" value="1"/>
</dbReference>
<dbReference type="CDD" id="cd09274">
    <property type="entry name" value="RNase_HI_RT_Ty3"/>
    <property type="match status" value="1"/>
</dbReference>
<dbReference type="Gene3D" id="4.10.60.10">
    <property type="entry name" value="Zinc finger, CCHC-type"/>
    <property type="match status" value="1"/>
</dbReference>
<keyword evidence="15" id="KW-0233">DNA recombination</keyword>
<evidence type="ECO:0000259" key="20">
    <source>
        <dbReference type="PROSITE" id="PS50878"/>
    </source>
</evidence>
<dbReference type="InterPro" id="IPR043502">
    <property type="entry name" value="DNA/RNA_pol_sf"/>
</dbReference>
<dbReference type="Pfam" id="PF17917">
    <property type="entry name" value="RT_RNaseH"/>
    <property type="match status" value="1"/>
</dbReference>
<evidence type="ECO:0000256" key="7">
    <source>
        <dbReference type="ARBA" id="ARBA00022750"/>
    </source>
</evidence>
<feature type="compositionally biased region" description="Basic and acidic residues" evidence="17">
    <location>
        <begin position="1760"/>
        <end position="1772"/>
    </location>
</feature>
<dbReference type="SMART" id="SM00220">
    <property type="entry name" value="S_TKc"/>
    <property type="match status" value="1"/>
</dbReference>
<organism evidence="22 23">
    <name type="scientific">Centaurea solstitialis</name>
    <name type="common">yellow star-thistle</name>
    <dbReference type="NCBI Taxonomy" id="347529"/>
    <lineage>
        <taxon>Eukaryota</taxon>
        <taxon>Viridiplantae</taxon>
        <taxon>Streptophyta</taxon>
        <taxon>Embryophyta</taxon>
        <taxon>Tracheophyta</taxon>
        <taxon>Spermatophyta</taxon>
        <taxon>Magnoliopsida</taxon>
        <taxon>eudicotyledons</taxon>
        <taxon>Gunneridae</taxon>
        <taxon>Pentapetalae</taxon>
        <taxon>asterids</taxon>
        <taxon>campanulids</taxon>
        <taxon>Asterales</taxon>
        <taxon>Asteraceae</taxon>
        <taxon>Carduoideae</taxon>
        <taxon>Cardueae</taxon>
        <taxon>Centaureinae</taxon>
        <taxon>Centaurea</taxon>
    </lineage>
</organism>
<dbReference type="InterPro" id="IPR000719">
    <property type="entry name" value="Prot_kinase_dom"/>
</dbReference>
<dbReference type="Pfam" id="PF08284">
    <property type="entry name" value="RVP_2"/>
    <property type="match status" value="1"/>
</dbReference>
<feature type="region of interest" description="Disordered" evidence="17">
    <location>
        <begin position="1"/>
        <end position="26"/>
    </location>
</feature>
<evidence type="ECO:0000256" key="15">
    <source>
        <dbReference type="ARBA" id="ARBA00023172"/>
    </source>
</evidence>
<keyword evidence="2" id="KW-0645">Protease</keyword>
<evidence type="ECO:0000259" key="18">
    <source>
        <dbReference type="PROSITE" id="PS50011"/>
    </source>
</evidence>
<keyword evidence="5" id="KW-0540">Nuclease</keyword>
<dbReference type="Gene3D" id="1.10.340.70">
    <property type="match status" value="1"/>
</dbReference>
<dbReference type="InterPro" id="IPR005162">
    <property type="entry name" value="Retrotrans_gag_dom"/>
</dbReference>
<evidence type="ECO:0000256" key="8">
    <source>
        <dbReference type="ARBA" id="ARBA00022759"/>
    </source>
</evidence>
<dbReference type="SUPFAM" id="SSF50630">
    <property type="entry name" value="Acid proteases"/>
    <property type="match status" value="1"/>
</dbReference>
<dbReference type="InterPro" id="IPR021109">
    <property type="entry name" value="Peptidase_aspartic_dom_sf"/>
</dbReference>
<dbReference type="Gene3D" id="3.30.420.10">
    <property type="entry name" value="Ribonuclease H-like superfamily/Ribonuclease H"/>
    <property type="match status" value="1"/>
</dbReference>
<dbReference type="SMART" id="SM00343">
    <property type="entry name" value="ZnF_C2HC"/>
    <property type="match status" value="2"/>
</dbReference>
<keyword evidence="3" id="KW-0808">Transferase</keyword>
<evidence type="ECO:0000313" key="23">
    <source>
        <dbReference type="Proteomes" id="UP001172457"/>
    </source>
</evidence>
<dbReference type="GO" id="GO:0004672">
    <property type="term" value="F:protein kinase activity"/>
    <property type="evidence" value="ECO:0007669"/>
    <property type="project" value="InterPro"/>
</dbReference>
<dbReference type="InterPro" id="IPR041588">
    <property type="entry name" value="Integrase_H2C2"/>
</dbReference>
<keyword evidence="9" id="KW-0378">Hydrolase</keyword>
<dbReference type="InterPro" id="IPR041373">
    <property type="entry name" value="RT_RNaseH"/>
</dbReference>
<dbReference type="InterPro" id="IPR001969">
    <property type="entry name" value="Aspartic_peptidase_AS"/>
</dbReference>
<dbReference type="CDD" id="cd01647">
    <property type="entry name" value="RT_LTR"/>
    <property type="match status" value="1"/>
</dbReference>
<dbReference type="InterPro" id="IPR000477">
    <property type="entry name" value="RT_dom"/>
</dbReference>
<dbReference type="Pfam" id="PF00078">
    <property type="entry name" value="RVT_1"/>
    <property type="match status" value="1"/>
</dbReference>
<dbReference type="Gene3D" id="2.40.70.10">
    <property type="entry name" value="Acid Proteases"/>
    <property type="match status" value="1"/>
</dbReference>
<dbReference type="InterPro" id="IPR050951">
    <property type="entry name" value="Retrovirus_Pol_polyprotein"/>
</dbReference>
<dbReference type="GO" id="GO:0006508">
    <property type="term" value="P:proteolysis"/>
    <property type="evidence" value="ECO:0007669"/>
    <property type="project" value="UniProtKB-KW"/>
</dbReference>
<proteinExistence type="predicted"/>
<dbReference type="InterPro" id="IPR036875">
    <property type="entry name" value="Znf_CCHC_sf"/>
</dbReference>
<dbReference type="GO" id="GO:0003887">
    <property type="term" value="F:DNA-directed DNA polymerase activity"/>
    <property type="evidence" value="ECO:0007669"/>
    <property type="project" value="UniProtKB-KW"/>
</dbReference>
<dbReference type="Gene3D" id="3.10.10.10">
    <property type="entry name" value="HIV Type 1 Reverse Transcriptase, subunit A, domain 1"/>
    <property type="match status" value="2"/>
</dbReference>
<accession>A0AA38WDA4</accession>
<evidence type="ECO:0000256" key="12">
    <source>
        <dbReference type="ARBA" id="ARBA00022918"/>
    </source>
</evidence>
<keyword evidence="4" id="KW-0548">Nucleotidyltransferase</keyword>
<feature type="domain" description="Integrase catalytic" evidence="21">
    <location>
        <begin position="1097"/>
        <end position="1260"/>
    </location>
</feature>
<protein>
    <recommendedName>
        <fullName evidence="1">RNA-directed DNA polymerase</fullName>
        <ecNumber evidence="1">2.7.7.49</ecNumber>
    </recommendedName>
</protein>
<feature type="domain" description="Reverse transcriptase" evidence="20">
    <location>
        <begin position="571"/>
        <end position="757"/>
    </location>
</feature>
<dbReference type="Pfam" id="PF17921">
    <property type="entry name" value="Integrase_H2C2"/>
    <property type="match status" value="1"/>
</dbReference>
<dbReference type="PANTHER" id="PTHR37984:SF5">
    <property type="entry name" value="PROTEIN NYNRIN-LIKE"/>
    <property type="match status" value="1"/>
</dbReference>
<dbReference type="InterPro" id="IPR001584">
    <property type="entry name" value="Integrase_cat-core"/>
</dbReference>
<dbReference type="CDD" id="cd00303">
    <property type="entry name" value="retropepsin_like"/>
    <property type="match status" value="1"/>
</dbReference>
<dbReference type="PROSITE" id="PS50011">
    <property type="entry name" value="PROTEIN_KINASE_DOM"/>
    <property type="match status" value="1"/>
</dbReference>
<evidence type="ECO:0000256" key="1">
    <source>
        <dbReference type="ARBA" id="ARBA00012493"/>
    </source>
</evidence>
<feature type="domain" description="CCHC-type" evidence="19">
    <location>
        <begin position="327"/>
        <end position="342"/>
    </location>
</feature>
<dbReference type="PROSITE" id="PS00108">
    <property type="entry name" value="PROTEIN_KINASE_ST"/>
    <property type="match status" value="1"/>
</dbReference>